<dbReference type="CDD" id="cd00616">
    <property type="entry name" value="AHBA_syn"/>
    <property type="match status" value="1"/>
</dbReference>
<evidence type="ECO:0000256" key="4">
    <source>
        <dbReference type="PIRSR" id="PIRSR000390-2"/>
    </source>
</evidence>
<accession>A0A3D8IEH4</accession>
<dbReference type="GO" id="GO:0030170">
    <property type="term" value="F:pyridoxal phosphate binding"/>
    <property type="evidence" value="ECO:0007669"/>
    <property type="project" value="TreeGrafter"/>
</dbReference>
<keyword evidence="1 4" id="KW-0663">Pyridoxal phosphate</keyword>
<dbReference type="InterPro" id="IPR015421">
    <property type="entry name" value="PyrdxlP-dep_Trfase_major"/>
</dbReference>
<dbReference type="PANTHER" id="PTHR30244:SF9">
    <property type="entry name" value="PROTEIN RV3402C"/>
    <property type="match status" value="1"/>
</dbReference>
<dbReference type="InterPro" id="IPR000653">
    <property type="entry name" value="DegT/StrS_aminotransferase"/>
</dbReference>
<dbReference type="RefSeq" id="WP_115543553.1">
    <property type="nucleotide sequence ID" value="NZ_NXLQ01000023.1"/>
</dbReference>
<dbReference type="GO" id="GO:0008483">
    <property type="term" value="F:transaminase activity"/>
    <property type="evidence" value="ECO:0007669"/>
    <property type="project" value="UniProtKB-KW"/>
</dbReference>
<evidence type="ECO:0000256" key="2">
    <source>
        <dbReference type="ARBA" id="ARBA00037999"/>
    </source>
</evidence>
<comment type="caution">
    <text evidence="6">The sequence shown here is derived from an EMBL/GenBank/DDBJ whole genome shotgun (WGS) entry which is preliminary data.</text>
</comment>
<dbReference type="Pfam" id="PF01041">
    <property type="entry name" value="DegT_DnrJ_EryC1"/>
    <property type="match status" value="1"/>
</dbReference>
<feature type="active site" description="Proton acceptor" evidence="3">
    <location>
        <position position="184"/>
    </location>
</feature>
<dbReference type="PANTHER" id="PTHR30244">
    <property type="entry name" value="TRANSAMINASE"/>
    <property type="match status" value="1"/>
</dbReference>
<comment type="similarity">
    <text evidence="2 5">Belongs to the DegT/DnrJ/EryC1 family.</text>
</comment>
<evidence type="ECO:0000256" key="3">
    <source>
        <dbReference type="PIRSR" id="PIRSR000390-1"/>
    </source>
</evidence>
<keyword evidence="6" id="KW-0808">Transferase</keyword>
<dbReference type="AlphaFoldDB" id="A0A3D8IEH4"/>
<dbReference type="Gene3D" id="3.40.640.10">
    <property type="entry name" value="Type I PLP-dependent aspartate aminotransferase-like (Major domain)"/>
    <property type="match status" value="1"/>
</dbReference>
<dbReference type="InterPro" id="IPR015424">
    <property type="entry name" value="PyrdxlP-dep_Trfase"/>
</dbReference>
<keyword evidence="7" id="KW-1185">Reference proteome</keyword>
<sequence length="357" mass="40716">MQINVSKPYLPDIKKYNAYLERIWKSSYLTNFGPLSQELESRLCEYLGVSHLLLVGNGTLALQIAFKVLGLKAGDEVITTPFSFVATTNTLAWEKLKISFCDIDDKSFCIDTSKISRLITPQTRAILPVHVFGNACDVKTLENIADSHKLKLIYDAAHAFGVKYGGKSIFTYGDIATISFHATKIFHSVEGGAIIFEDKNLLDEAKSMINFGLKENMPNILGINAKNSEFHAAMGLCVLDDIEYIMQERGRIWEYYYEKLKNYYALQDLSTNSTNNFHYFPILFETESSMLTVIKILNENKIFPRRYFYPSLDTLSFYHNLKQCPISQDIASRILCLPIYVGLSRKEQDMIIKHLVK</sequence>
<proteinExistence type="inferred from homology"/>
<organism evidence="6 7">
    <name type="scientific">Helicobacter didelphidarum</name>
    <dbReference type="NCBI Taxonomy" id="2040648"/>
    <lineage>
        <taxon>Bacteria</taxon>
        <taxon>Pseudomonadati</taxon>
        <taxon>Campylobacterota</taxon>
        <taxon>Epsilonproteobacteria</taxon>
        <taxon>Campylobacterales</taxon>
        <taxon>Helicobacteraceae</taxon>
        <taxon>Helicobacter</taxon>
    </lineage>
</organism>
<dbReference type="EMBL" id="NXLQ01000023">
    <property type="protein sequence ID" value="RDU63569.1"/>
    <property type="molecule type" value="Genomic_DNA"/>
</dbReference>
<dbReference type="PIRSF" id="PIRSF000390">
    <property type="entry name" value="PLP_StrS"/>
    <property type="match status" value="1"/>
</dbReference>
<dbReference type="OrthoDB" id="9766188at2"/>
<protein>
    <submittedName>
        <fullName evidence="6">Aminotransferase DegT</fullName>
    </submittedName>
</protein>
<evidence type="ECO:0000313" key="7">
    <source>
        <dbReference type="Proteomes" id="UP000256379"/>
    </source>
</evidence>
<evidence type="ECO:0000256" key="1">
    <source>
        <dbReference type="ARBA" id="ARBA00022898"/>
    </source>
</evidence>
<dbReference type="SUPFAM" id="SSF53383">
    <property type="entry name" value="PLP-dependent transferases"/>
    <property type="match status" value="1"/>
</dbReference>
<evidence type="ECO:0000256" key="5">
    <source>
        <dbReference type="RuleBase" id="RU004508"/>
    </source>
</evidence>
<name>A0A3D8IEH4_9HELI</name>
<dbReference type="Proteomes" id="UP000256379">
    <property type="component" value="Unassembled WGS sequence"/>
</dbReference>
<evidence type="ECO:0000313" key="6">
    <source>
        <dbReference type="EMBL" id="RDU63569.1"/>
    </source>
</evidence>
<keyword evidence="6" id="KW-0032">Aminotransferase</keyword>
<feature type="modified residue" description="N6-(pyridoxal phosphate)lysine" evidence="4">
    <location>
        <position position="184"/>
    </location>
</feature>
<reference evidence="6 7" key="1">
    <citation type="submission" date="2018-04" db="EMBL/GenBank/DDBJ databases">
        <title>Novel Campyloabacter and Helicobacter Species and Strains.</title>
        <authorList>
            <person name="Mannion A.J."/>
            <person name="Shen Z."/>
            <person name="Fox J.G."/>
        </authorList>
    </citation>
    <scope>NUCLEOTIDE SEQUENCE [LARGE SCALE GENOMIC DNA]</scope>
    <source>
        <strain evidence="6 7">MIT 17-337</strain>
    </source>
</reference>
<gene>
    <name evidence="6" type="ORF">CQA53_08350</name>
</gene>
<dbReference type="GO" id="GO:0000271">
    <property type="term" value="P:polysaccharide biosynthetic process"/>
    <property type="evidence" value="ECO:0007669"/>
    <property type="project" value="TreeGrafter"/>
</dbReference>